<dbReference type="GO" id="GO:0016491">
    <property type="term" value="F:oxidoreductase activity"/>
    <property type="evidence" value="ECO:0007669"/>
    <property type="project" value="UniProtKB-KW"/>
</dbReference>
<dbReference type="AlphaFoldDB" id="A0A6G6Y937"/>
<dbReference type="EMBL" id="CP049109">
    <property type="protein sequence ID" value="QIG81093.1"/>
    <property type="molecule type" value="Genomic_DNA"/>
</dbReference>
<proteinExistence type="inferred from homology"/>
<protein>
    <submittedName>
        <fullName evidence="3">SDR family oxidoreductase</fullName>
    </submittedName>
</protein>
<dbReference type="KEGG" id="spzr:G5C33_15745"/>
<dbReference type="NCBIfam" id="NF005559">
    <property type="entry name" value="PRK07231.1"/>
    <property type="match status" value="1"/>
</dbReference>
<dbReference type="PROSITE" id="PS00061">
    <property type="entry name" value="ADH_SHORT"/>
    <property type="match status" value="1"/>
</dbReference>
<name>A0A6G6Y937_9SPHN</name>
<dbReference type="PANTHER" id="PTHR24321">
    <property type="entry name" value="DEHYDROGENASES, SHORT CHAIN"/>
    <property type="match status" value="1"/>
</dbReference>
<dbReference type="Gene3D" id="3.40.50.720">
    <property type="entry name" value="NAD(P)-binding Rossmann-like Domain"/>
    <property type="match status" value="1"/>
</dbReference>
<accession>A0A6G6Y937</accession>
<keyword evidence="4" id="KW-1185">Reference proteome</keyword>
<evidence type="ECO:0000256" key="2">
    <source>
        <dbReference type="ARBA" id="ARBA00023002"/>
    </source>
</evidence>
<dbReference type="PRINTS" id="PR00081">
    <property type="entry name" value="GDHRDH"/>
</dbReference>
<dbReference type="InterPro" id="IPR002347">
    <property type="entry name" value="SDR_fam"/>
</dbReference>
<reference evidence="3 4" key="1">
    <citation type="submission" date="2020-02" db="EMBL/GenBank/DDBJ databases">
        <authorList>
            <person name="Zheng R.K."/>
            <person name="Sun C.M."/>
        </authorList>
    </citation>
    <scope>NUCLEOTIDE SEQUENCE [LARGE SCALE GENOMIC DNA]</scope>
    <source>
        <strain evidence="4">zrk23</strain>
    </source>
</reference>
<evidence type="ECO:0000256" key="1">
    <source>
        <dbReference type="ARBA" id="ARBA00006484"/>
    </source>
</evidence>
<dbReference type="PANTHER" id="PTHR24321:SF8">
    <property type="entry name" value="ESTRADIOL 17-BETA-DEHYDROGENASE 8-RELATED"/>
    <property type="match status" value="1"/>
</dbReference>
<dbReference type="FunFam" id="3.40.50.720:FF:000084">
    <property type="entry name" value="Short-chain dehydrogenase reductase"/>
    <property type="match status" value="1"/>
</dbReference>
<dbReference type="RefSeq" id="WP_165328020.1">
    <property type="nucleotide sequence ID" value="NZ_CP049109.1"/>
</dbReference>
<dbReference type="CDD" id="cd05233">
    <property type="entry name" value="SDR_c"/>
    <property type="match status" value="1"/>
</dbReference>
<gene>
    <name evidence="3" type="ORF">G5C33_15745</name>
</gene>
<sequence>MERFAGKTVIVTGAASGMGAAAAHRFAEEGANVVALDLDADALDGACADLPADRLLKKAGDTANSDTARSAVADAVDRFGGVDVLINNAGTVVQGDAVQTSEDDWDRVIDVNVNGYFHMAKAALPELRKARGAIVMTSSVSGTGGDWGMLAYNTSKGAVTNMVRAMALDEGAHGVRVNAVNPSFTKTGMTEAIQDDPEMIDRFMARIPLGRPGEPEDVADVMAFLASDDARFVTGVNLPVDGGASASNGQPDQR</sequence>
<dbReference type="InterPro" id="IPR036291">
    <property type="entry name" value="NAD(P)-bd_dom_sf"/>
</dbReference>
<comment type="similarity">
    <text evidence="1">Belongs to the short-chain dehydrogenases/reductases (SDR) family.</text>
</comment>
<dbReference type="PRINTS" id="PR00080">
    <property type="entry name" value="SDRFAMILY"/>
</dbReference>
<evidence type="ECO:0000313" key="4">
    <source>
        <dbReference type="Proteomes" id="UP000501568"/>
    </source>
</evidence>
<keyword evidence="2" id="KW-0560">Oxidoreductase</keyword>
<dbReference type="Pfam" id="PF13561">
    <property type="entry name" value="adh_short_C2"/>
    <property type="match status" value="1"/>
</dbReference>
<organism evidence="3 4">
    <name type="scientific">Stakelama tenebrarum</name>
    <dbReference type="NCBI Taxonomy" id="2711215"/>
    <lineage>
        <taxon>Bacteria</taxon>
        <taxon>Pseudomonadati</taxon>
        <taxon>Pseudomonadota</taxon>
        <taxon>Alphaproteobacteria</taxon>
        <taxon>Sphingomonadales</taxon>
        <taxon>Sphingomonadaceae</taxon>
        <taxon>Stakelama</taxon>
    </lineage>
</organism>
<evidence type="ECO:0000313" key="3">
    <source>
        <dbReference type="EMBL" id="QIG81093.1"/>
    </source>
</evidence>
<dbReference type="SUPFAM" id="SSF51735">
    <property type="entry name" value="NAD(P)-binding Rossmann-fold domains"/>
    <property type="match status" value="1"/>
</dbReference>
<dbReference type="Proteomes" id="UP000501568">
    <property type="component" value="Chromosome"/>
</dbReference>
<dbReference type="InterPro" id="IPR020904">
    <property type="entry name" value="Sc_DH/Rdtase_CS"/>
</dbReference>